<reference evidence="16" key="1">
    <citation type="journal article" date="2023" name="Science">
        <title>Genome structures resolve the early diversification of teleost fishes.</title>
        <authorList>
            <person name="Parey E."/>
            <person name="Louis A."/>
            <person name="Montfort J."/>
            <person name="Bouchez O."/>
            <person name="Roques C."/>
            <person name="Iampietro C."/>
            <person name="Lluch J."/>
            <person name="Castinel A."/>
            <person name="Donnadieu C."/>
            <person name="Desvignes T."/>
            <person name="Floi Bucao C."/>
            <person name="Jouanno E."/>
            <person name="Wen M."/>
            <person name="Mejri S."/>
            <person name="Dirks R."/>
            <person name="Jansen H."/>
            <person name="Henkel C."/>
            <person name="Chen W.J."/>
            <person name="Zahm M."/>
            <person name="Cabau C."/>
            <person name="Klopp C."/>
            <person name="Thompson A.W."/>
            <person name="Robinson-Rechavi M."/>
            <person name="Braasch I."/>
            <person name="Lecointre G."/>
            <person name="Bobe J."/>
            <person name="Postlethwait J.H."/>
            <person name="Berthelot C."/>
            <person name="Roest Crollius H."/>
            <person name="Guiguen Y."/>
        </authorList>
    </citation>
    <scope>NUCLEOTIDE SEQUENCE</scope>
    <source>
        <strain evidence="16">Concon-B</strain>
    </source>
</reference>
<keyword evidence="6 14" id="KW-1133">Transmembrane helix</keyword>
<comment type="subcellular location">
    <subcellularLocation>
        <location evidence="14">Endoplasmic reticulum membrane</location>
        <topology evidence="14">Multi-pass membrane protein</topology>
    </subcellularLocation>
    <subcellularLocation>
        <location evidence="1">Membrane</location>
        <topology evidence="1">Multi-pass membrane protein</topology>
    </subcellularLocation>
</comment>
<organism evidence="16 17">
    <name type="scientific">Conger conger</name>
    <name type="common">Conger eel</name>
    <name type="synonym">Muraena conger</name>
    <dbReference type="NCBI Taxonomy" id="82655"/>
    <lineage>
        <taxon>Eukaryota</taxon>
        <taxon>Metazoa</taxon>
        <taxon>Chordata</taxon>
        <taxon>Craniata</taxon>
        <taxon>Vertebrata</taxon>
        <taxon>Euteleostomi</taxon>
        <taxon>Actinopterygii</taxon>
        <taxon>Neopterygii</taxon>
        <taxon>Teleostei</taxon>
        <taxon>Anguilliformes</taxon>
        <taxon>Congridae</taxon>
        <taxon>Conger</taxon>
    </lineage>
</organism>
<comment type="pathway">
    <text evidence="14">Lipid metabolism; fatty acid biosynthesis.</text>
</comment>
<dbReference type="GO" id="GO:0034626">
    <property type="term" value="P:fatty acid elongation, polyunsaturated fatty acid"/>
    <property type="evidence" value="ECO:0007669"/>
    <property type="project" value="TreeGrafter"/>
</dbReference>
<feature type="transmembrane region" description="Helical" evidence="14 15">
    <location>
        <begin position="195"/>
        <end position="216"/>
    </location>
</feature>
<feature type="transmembrane region" description="Helical" evidence="14 15">
    <location>
        <begin position="228"/>
        <end position="253"/>
    </location>
</feature>
<dbReference type="GO" id="GO:0005789">
    <property type="term" value="C:endoplasmic reticulum membrane"/>
    <property type="evidence" value="ECO:0007669"/>
    <property type="project" value="UniProtKB-SubCell"/>
</dbReference>
<dbReference type="EC" id="2.3.1.199" evidence="14"/>
<evidence type="ECO:0000256" key="1">
    <source>
        <dbReference type="ARBA" id="ARBA00004141"/>
    </source>
</evidence>
<dbReference type="GO" id="GO:0034625">
    <property type="term" value="P:fatty acid elongation, monounsaturated fatty acid"/>
    <property type="evidence" value="ECO:0007669"/>
    <property type="project" value="UniProtKB-UniRule"/>
</dbReference>
<dbReference type="AlphaFoldDB" id="A0A9Q1CWK9"/>
<evidence type="ECO:0000256" key="3">
    <source>
        <dbReference type="ARBA" id="ARBA00022679"/>
    </source>
</evidence>
<feature type="transmembrane region" description="Helical" evidence="14 15">
    <location>
        <begin position="66"/>
        <end position="84"/>
    </location>
</feature>
<dbReference type="GO" id="GO:0042761">
    <property type="term" value="P:very long-chain fatty acid biosynthetic process"/>
    <property type="evidence" value="ECO:0007669"/>
    <property type="project" value="InterPro"/>
</dbReference>
<comment type="similarity">
    <text evidence="14">Belongs to the ELO family. ELOVL6 subfamily.</text>
</comment>
<evidence type="ECO:0000256" key="8">
    <source>
        <dbReference type="ARBA" id="ARBA00023136"/>
    </source>
</evidence>
<dbReference type="GO" id="GO:0019367">
    <property type="term" value="P:fatty acid elongation, saturated fatty acid"/>
    <property type="evidence" value="ECO:0007669"/>
    <property type="project" value="UniProtKB-UniRule"/>
</dbReference>
<keyword evidence="5 14" id="KW-0276">Fatty acid metabolism</keyword>
<evidence type="ECO:0000313" key="17">
    <source>
        <dbReference type="Proteomes" id="UP001152803"/>
    </source>
</evidence>
<dbReference type="PANTHER" id="PTHR11157:SF68">
    <property type="entry name" value="ELONGATION OF VERY LONG CHAIN FATTY ACIDS PROTEIN 3"/>
    <property type="match status" value="1"/>
</dbReference>
<dbReference type="PANTHER" id="PTHR11157">
    <property type="entry name" value="FATTY ACID ACYL TRANSFERASE-RELATED"/>
    <property type="match status" value="1"/>
</dbReference>
<keyword evidence="9 14" id="KW-0275">Fatty acid biosynthesis</keyword>
<evidence type="ECO:0000256" key="12">
    <source>
        <dbReference type="ARBA" id="ARBA00048706"/>
    </source>
</evidence>
<keyword evidence="10 14" id="KW-0325">Glycoprotein</keyword>
<comment type="function">
    <text evidence="14">Catalyzes the first and rate-limiting reaction of the four reactions that constitute the long-chain fatty acids elongation cycle. This endoplasmic reticulum-bound enzymatic process allows the addition of 2 carbons to the chain of long- and very long-chain fatty acids (VLCFAs) per cycle. Condensing enzyme that elongates fatty acids with 12, 14 and 16 carbons with higher activity toward C16:0 acyl-CoAs. Catalyzes the synthesis of unsaturated C16 long chain fatty acids and, to a lesser extent, C18:0 and those with low desaturation degree. May participate to the production of saturated and monounsaturated VLCFAs of different chain lengths that are involved in multiple biological processes as precursors of membrane lipids and lipid mediators.</text>
</comment>
<dbReference type="InterPro" id="IPR033675">
    <property type="entry name" value="ELOVL6"/>
</dbReference>
<dbReference type="GO" id="GO:0030148">
    <property type="term" value="P:sphingolipid biosynthetic process"/>
    <property type="evidence" value="ECO:0007669"/>
    <property type="project" value="TreeGrafter"/>
</dbReference>
<gene>
    <name evidence="14" type="primary">ELOVL6</name>
    <name evidence="16" type="ORF">COCON_G00224880</name>
</gene>
<sequence length="299" mass="34835">MQIYKSIETARVRIEGEKTRKDKPTGPVPVVIKMNETDHQLVEYDFERRFDERVAIEWMQENWSKSFVFCGLYAAAIFGGQHFMRERQKLDLRKPLVLWSLGLALFSIIGALRTGWYMLHILNTSGFKQSVCDQSFYSAPVSKFWAYAFVLSKAPELGDTVFIVLRKQRLIFLHWYHHITVLLYSWYSYKDRVAGGGWFMTMNYLVHALMYSYYALRAAGVRVPRPYAMIITTSQIAQMAMGLTVSGLVYRWMQEGHCPSYLDNIVWASLMYLSYLLLFTSFFYQAYLRGPQAKGPKAD</sequence>
<keyword evidence="8 14" id="KW-0472">Membrane</keyword>
<dbReference type="GO" id="GO:0035338">
    <property type="term" value="P:long-chain fatty-acyl-CoA biosynthetic process"/>
    <property type="evidence" value="ECO:0007669"/>
    <property type="project" value="UniProtKB-UniRule"/>
</dbReference>
<dbReference type="InterPro" id="IPR030457">
    <property type="entry name" value="ELO_CS"/>
</dbReference>
<feature type="transmembrane region" description="Helical" evidence="14 15">
    <location>
        <begin position="265"/>
        <end position="287"/>
    </location>
</feature>
<keyword evidence="3 14" id="KW-0808">Transferase</keyword>
<proteinExistence type="inferred from homology"/>
<evidence type="ECO:0000256" key="2">
    <source>
        <dbReference type="ARBA" id="ARBA00022516"/>
    </source>
</evidence>
<keyword evidence="4 14" id="KW-0812">Transmembrane</keyword>
<evidence type="ECO:0000256" key="5">
    <source>
        <dbReference type="ARBA" id="ARBA00022832"/>
    </source>
</evidence>
<feature type="transmembrane region" description="Helical" evidence="14 15">
    <location>
        <begin position="172"/>
        <end position="189"/>
    </location>
</feature>
<evidence type="ECO:0000256" key="7">
    <source>
        <dbReference type="ARBA" id="ARBA00023098"/>
    </source>
</evidence>
<accession>A0A9Q1CWK9</accession>
<dbReference type="PROSITE" id="PS01188">
    <property type="entry name" value="ELO"/>
    <property type="match status" value="1"/>
</dbReference>
<comment type="catalytic activity">
    <reaction evidence="11">
        <text>dodecanoyl-CoA + malonyl-CoA + H(+) = 3-oxotetradecanoyl-CoA + CO2 + CoA</text>
        <dbReference type="Rhea" id="RHEA:60140"/>
        <dbReference type="ChEBI" id="CHEBI:15378"/>
        <dbReference type="ChEBI" id="CHEBI:16526"/>
        <dbReference type="ChEBI" id="CHEBI:57287"/>
        <dbReference type="ChEBI" id="CHEBI:57375"/>
        <dbReference type="ChEBI" id="CHEBI:57384"/>
        <dbReference type="ChEBI" id="CHEBI:62543"/>
    </reaction>
    <physiologicalReaction direction="left-to-right" evidence="11">
        <dbReference type="Rhea" id="RHEA:60141"/>
    </physiologicalReaction>
</comment>
<comment type="caution">
    <text evidence="14">Lacks conserved residue(s) required for the propagation of feature annotation.</text>
</comment>
<comment type="PTM">
    <text evidence="14">N-Glycosylated.</text>
</comment>
<evidence type="ECO:0000256" key="14">
    <source>
        <dbReference type="HAMAP-Rule" id="MF_03206"/>
    </source>
</evidence>
<keyword evidence="17" id="KW-1185">Reference proteome</keyword>
<evidence type="ECO:0000256" key="4">
    <source>
        <dbReference type="ARBA" id="ARBA00022692"/>
    </source>
</evidence>
<dbReference type="HAMAP" id="MF_03206">
    <property type="entry name" value="VLCF_elongase_6"/>
    <property type="match status" value="1"/>
</dbReference>
<feature type="transmembrane region" description="Helical" evidence="14 15">
    <location>
        <begin position="96"/>
        <end position="119"/>
    </location>
</feature>
<evidence type="ECO:0000313" key="16">
    <source>
        <dbReference type="EMBL" id="KAJ8250566.1"/>
    </source>
</evidence>
<evidence type="ECO:0000256" key="9">
    <source>
        <dbReference type="ARBA" id="ARBA00023160"/>
    </source>
</evidence>
<dbReference type="GO" id="GO:0006636">
    <property type="term" value="P:unsaturated fatty acid biosynthetic process"/>
    <property type="evidence" value="ECO:0007669"/>
    <property type="project" value="UniProtKB-UniRule"/>
</dbReference>
<keyword evidence="14" id="KW-0256">Endoplasmic reticulum</keyword>
<evidence type="ECO:0000256" key="6">
    <source>
        <dbReference type="ARBA" id="ARBA00022989"/>
    </source>
</evidence>
<dbReference type="Proteomes" id="UP001152803">
    <property type="component" value="Unassembled WGS sequence"/>
</dbReference>
<comment type="catalytic activity">
    <reaction evidence="13">
        <text>tetradecanoyl-CoA + malonyl-CoA + H(+) = 3-oxohexadecanoyl-CoA + CO2 + CoA</text>
        <dbReference type="Rhea" id="RHEA:39167"/>
        <dbReference type="ChEBI" id="CHEBI:15378"/>
        <dbReference type="ChEBI" id="CHEBI:16526"/>
        <dbReference type="ChEBI" id="CHEBI:57287"/>
        <dbReference type="ChEBI" id="CHEBI:57349"/>
        <dbReference type="ChEBI" id="CHEBI:57384"/>
        <dbReference type="ChEBI" id="CHEBI:57385"/>
    </reaction>
    <physiologicalReaction direction="left-to-right" evidence="13">
        <dbReference type="Rhea" id="RHEA:39168"/>
    </physiologicalReaction>
</comment>
<dbReference type="OrthoDB" id="10259681at2759"/>
<dbReference type="InterPro" id="IPR002076">
    <property type="entry name" value="ELO_fam"/>
</dbReference>
<comment type="caution">
    <text evidence="16">The sequence shown here is derived from an EMBL/GenBank/DDBJ whole genome shotgun (WGS) entry which is preliminary data.</text>
</comment>
<evidence type="ECO:0000256" key="13">
    <source>
        <dbReference type="ARBA" id="ARBA00048904"/>
    </source>
</evidence>
<name>A0A9Q1CWK9_CONCO</name>
<dbReference type="EMBL" id="JAFJMO010000018">
    <property type="protein sequence ID" value="KAJ8250566.1"/>
    <property type="molecule type" value="Genomic_DNA"/>
</dbReference>
<dbReference type="GO" id="GO:0009922">
    <property type="term" value="F:fatty acid elongase activity"/>
    <property type="evidence" value="ECO:0007669"/>
    <property type="project" value="UniProtKB-UniRule"/>
</dbReference>
<dbReference type="Pfam" id="PF01151">
    <property type="entry name" value="ELO"/>
    <property type="match status" value="1"/>
</dbReference>
<comment type="catalytic activity">
    <reaction evidence="12">
        <text>hexadecanoyl-CoA + malonyl-CoA + H(+) = 3-oxooctadecanoyl-CoA + CO2 + CoA</text>
        <dbReference type="Rhea" id="RHEA:35315"/>
        <dbReference type="ChEBI" id="CHEBI:15378"/>
        <dbReference type="ChEBI" id="CHEBI:16526"/>
        <dbReference type="ChEBI" id="CHEBI:57287"/>
        <dbReference type="ChEBI" id="CHEBI:57379"/>
        <dbReference type="ChEBI" id="CHEBI:57384"/>
        <dbReference type="ChEBI" id="CHEBI:71407"/>
    </reaction>
    <physiologicalReaction direction="left-to-right" evidence="12">
        <dbReference type="Rhea" id="RHEA:35316"/>
    </physiologicalReaction>
</comment>
<keyword evidence="2 14" id="KW-0444">Lipid biosynthesis</keyword>
<keyword evidence="7 14" id="KW-0443">Lipid metabolism</keyword>
<evidence type="ECO:0000256" key="11">
    <source>
        <dbReference type="ARBA" id="ARBA00047729"/>
    </source>
</evidence>
<evidence type="ECO:0000256" key="15">
    <source>
        <dbReference type="RuleBase" id="RU361115"/>
    </source>
</evidence>
<comment type="catalytic activity">
    <reaction evidence="14 15">
        <text>a very-long-chain acyl-CoA + malonyl-CoA + H(+) = a very-long-chain 3-oxoacyl-CoA + CO2 + CoA</text>
        <dbReference type="Rhea" id="RHEA:32727"/>
        <dbReference type="ChEBI" id="CHEBI:15378"/>
        <dbReference type="ChEBI" id="CHEBI:16526"/>
        <dbReference type="ChEBI" id="CHEBI:57287"/>
        <dbReference type="ChEBI" id="CHEBI:57384"/>
        <dbReference type="ChEBI" id="CHEBI:90725"/>
        <dbReference type="ChEBI" id="CHEBI:90736"/>
        <dbReference type="EC" id="2.3.1.199"/>
    </reaction>
</comment>
<protein>
    <recommendedName>
        <fullName evidence="14">Elongation of very long chain fatty acids protein 6</fullName>
        <ecNumber evidence="14">2.3.1.199</ecNumber>
    </recommendedName>
    <alternativeName>
        <fullName evidence="14">3-keto acyl-CoA synthase ELOVL6</fullName>
    </alternativeName>
    <alternativeName>
        <fullName evidence="14">ELOVL fatty acid elongase 6</fullName>
        <shortName evidence="14">ELOVL FA elongase 6</shortName>
    </alternativeName>
    <alternativeName>
        <fullName evidence="14">Very long chain 3-ketoacyl-CoA synthase 6</fullName>
    </alternativeName>
    <alternativeName>
        <fullName evidence="14">Very long chain 3-oxoacyl-CoA synthase 6</fullName>
    </alternativeName>
</protein>
<evidence type="ECO:0000256" key="10">
    <source>
        <dbReference type="ARBA" id="ARBA00023180"/>
    </source>
</evidence>